<evidence type="ECO:0000256" key="1">
    <source>
        <dbReference type="ARBA" id="ARBA00001946"/>
    </source>
</evidence>
<evidence type="ECO:0000256" key="10">
    <source>
        <dbReference type="SAM" id="MobiDB-lite"/>
    </source>
</evidence>
<feature type="region of interest" description="Disordered" evidence="10">
    <location>
        <begin position="331"/>
        <end position="377"/>
    </location>
</feature>
<dbReference type="Pfam" id="PF01926">
    <property type="entry name" value="MMR_HSR1"/>
    <property type="match status" value="1"/>
</dbReference>
<comment type="similarity">
    <text evidence="2">Belongs to the TRAFAC class TrmE-Era-EngA-EngB-Septin-like GTPase superfamily. EngB GTPase family.</text>
</comment>
<dbReference type="InterPro" id="IPR027417">
    <property type="entry name" value="P-loop_NTPase"/>
</dbReference>
<evidence type="ECO:0000256" key="8">
    <source>
        <dbReference type="ARBA" id="ARBA00023210"/>
    </source>
</evidence>
<evidence type="ECO:0000256" key="5">
    <source>
        <dbReference type="ARBA" id="ARBA00022741"/>
    </source>
</evidence>
<dbReference type="PROSITE" id="PS51706">
    <property type="entry name" value="G_ENGB"/>
    <property type="match status" value="1"/>
</dbReference>
<keyword evidence="6" id="KW-0460">Magnesium</keyword>
<dbReference type="AlphaFoldDB" id="A0A7S0B4A4"/>
<keyword evidence="3" id="KW-0132">Cell division</keyword>
<feature type="compositionally biased region" description="Basic and acidic residues" evidence="10">
    <location>
        <begin position="340"/>
        <end position="349"/>
    </location>
</feature>
<evidence type="ECO:0000313" key="12">
    <source>
        <dbReference type="EMBL" id="CAD8383037.1"/>
    </source>
</evidence>
<feature type="compositionally biased region" description="Basic residues" evidence="10">
    <location>
        <begin position="800"/>
        <end position="813"/>
    </location>
</feature>
<dbReference type="PANTHER" id="PTHR11649">
    <property type="entry name" value="MSS1/TRME-RELATED GTP-BINDING PROTEIN"/>
    <property type="match status" value="1"/>
</dbReference>
<feature type="region of interest" description="Disordered" evidence="10">
    <location>
        <begin position="783"/>
        <end position="826"/>
    </location>
</feature>
<name>A0A7S0B4A4_9DINO</name>
<reference evidence="12" key="1">
    <citation type="submission" date="2021-01" db="EMBL/GenBank/DDBJ databases">
        <authorList>
            <person name="Corre E."/>
            <person name="Pelletier E."/>
            <person name="Niang G."/>
            <person name="Scheremetjew M."/>
            <person name="Finn R."/>
            <person name="Kale V."/>
            <person name="Holt S."/>
            <person name="Cochrane G."/>
            <person name="Meng A."/>
            <person name="Brown T."/>
            <person name="Cohen L."/>
        </authorList>
    </citation>
    <scope>NUCLEOTIDE SEQUENCE</scope>
    <source>
        <strain evidence="12">Pbaha01</strain>
    </source>
</reference>
<dbReference type="NCBIfam" id="TIGR00231">
    <property type="entry name" value="small_GTP"/>
    <property type="match status" value="1"/>
</dbReference>
<keyword evidence="5" id="KW-0547">Nucleotide-binding</keyword>
<dbReference type="HAMAP" id="MF_00321">
    <property type="entry name" value="GTPase_EngB"/>
    <property type="match status" value="1"/>
</dbReference>
<keyword evidence="9" id="KW-0131">Cell cycle</keyword>
<dbReference type="CDD" id="cd01876">
    <property type="entry name" value="YihA_EngB"/>
    <property type="match status" value="1"/>
</dbReference>
<dbReference type="PANTHER" id="PTHR11649:SF13">
    <property type="entry name" value="ENGB-TYPE G DOMAIN-CONTAINING PROTEIN"/>
    <property type="match status" value="1"/>
</dbReference>
<evidence type="ECO:0000256" key="3">
    <source>
        <dbReference type="ARBA" id="ARBA00022618"/>
    </source>
</evidence>
<dbReference type="GO" id="GO:0005525">
    <property type="term" value="F:GTP binding"/>
    <property type="evidence" value="ECO:0007669"/>
    <property type="project" value="UniProtKB-KW"/>
</dbReference>
<gene>
    <name evidence="12" type="ORF">PBAH0796_LOCUS26725</name>
</gene>
<evidence type="ECO:0000256" key="7">
    <source>
        <dbReference type="ARBA" id="ARBA00023134"/>
    </source>
</evidence>
<organism evidence="12">
    <name type="scientific">Pyrodinium bahamense</name>
    <dbReference type="NCBI Taxonomy" id="73915"/>
    <lineage>
        <taxon>Eukaryota</taxon>
        <taxon>Sar</taxon>
        <taxon>Alveolata</taxon>
        <taxon>Dinophyceae</taxon>
        <taxon>Gonyaulacales</taxon>
        <taxon>Pyrocystaceae</taxon>
        <taxon>Pyrodinium</taxon>
    </lineage>
</organism>
<dbReference type="NCBIfam" id="TIGR03598">
    <property type="entry name" value="GTPase_YsxC"/>
    <property type="match status" value="1"/>
</dbReference>
<evidence type="ECO:0000256" key="4">
    <source>
        <dbReference type="ARBA" id="ARBA00022723"/>
    </source>
</evidence>
<evidence type="ECO:0000259" key="11">
    <source>
        <dbReference type="PROSITE" id="PS51706"/>
    </source>
</evidence>
<dbReference type="GO" id="GO:0051301">
    <property type="term" value="P:cell division"/>
    <property type="evidence" value="ECO:0007669"/>
    <property type="project" value="UniProtKB-KW"/>
</dbReference>
<dbReference type="InterPro" id="IPR005225">
    <property type="entry name" value="Small_GTP-bd"/>
</dbReference>
<evidence type="ECO:0000256" key="6">
    <source>
        <dbReference type="ARBA" id="ARBA00022842"/>
    </source>
</evidence>
<dbReference type="EMBL" id="HBEG01043822">
    <property type="protein sequence ID" value="CAD8383037.1"/>
    <property type="molecule type" value="Transcribed_RNA"/>
</dbReference>
<dbReference type="InterPro" id="IPR006073">
    <property type="entry name" value="GTP-bd"/>
</dbReference>
<keyword evidence="8" id="KW-0717">Septation</keyword>
<keyword evidence="4" id="KW-0479">Metal-binding</keyword>
<evidence type="ECO:0000256" key="9">
    <source>
        <dbReference type="ARBA" id="ARBA00023306"/>
    </source>
</evidence>
<feature type="domain" description="EngB-type G" evidence="11">
    <location>
        <begin position="131"/>
        <end position="307"/>
    </location>
</feature>
<feature type="compositionally biased region" description="Basic and acidic residues" evidence="10">
    <location>
        <begin position="784"/>
        <end position="799"/>
    </location>
</feature>
<feature type="region of interest" description="Disordered" evidence="10">
    <location>
        <begin position="547"/>
        <end position="574"/>
    </location>
</feature>
<dbReference type="GO" id="GO:0046872">
    <property type="term" value="F:metal ion binding"/>
    <property type="evidence" value="ECO:0007669"/>
    <property type="project" value="UniProtKB-KW"/>
</dbReference>
<evidence type="ECO:0000256" key="2">
    <source>
        <dbReference type="ARBA" id="ARBA00009638"/>
    </source>
</evidence>
<dbReference type="InterPro" id="IPR019987">
    <property type="entry name" value="GTP-bd_ribosome_bio_YsxC"/>
</dbReference>
<keyword evidence="7" id="KW-0342">GTP-binding</keyword>
<comment type="cofactor">
    <cofactor evidence="1">
        <name>Mg(2+)</name>
        <dbReference type="ChEBI" id="CHEBI:18420"/>
    </cofactor>
</comment>
<dbReference type="Gene3D" id="3.40.50.300">
    <property type="entry name" value="P-loop containing nucleotide triphosphate hydrolases"/>
    <property type="match status" value="1"/>
</dbReference>
<sequence length="826" mass="92493">MFAALQMCSFSRIRRVAVPLIGHPPGFMIGWRCVSSNVRRRRRTYRLAEADPHTSLSRLKRLRERSTAPSHDLLRHLAENKIGKAMTTADRRALWFDLQHRRYAPLFLGQVKPRMRFWTAALEETQLPLPRLPEVAVAGRSNSGKSTLVNYLCGRHSAKVKREPGSTTELVFWQIGRPAQLCLVDLPGYGFATAPEERRLQWTEFTLWYVRSRRNLRRVLLLVDARQGLKPADKEMISYLERHCVMWQIVVTKCDKVVPKEIARRLTVLREDTSAYRKMAGEPIPVSALKRKGMQKLRETLDHLKVMKEVVKDGIKRRVYDLLELRRMRRAERARRRREANRADSKQEPKAPAVSATPGGHGADSDEGDGQYRHSSITFSDGDLHGLLDDWALHRTAAKDQGKGAAPKPPVHGAHYVLDDRDSRRVDGFVHSLFPELPSCSLAQGLPAASSDEPQRPAACSRVCPHSYDRAGKSSSATGSAMEMASGAEYAGDTSDSDSDTEIVAAMPPVLRFDPLPTHARDRLEALQHTDVVGTPSPFPSVGLANQPEAPSTCRVSGISAHGMSSSAPGTLLGEGSTVRLRQDSTCPPRSKDRIYAEDDFASVEDLASAKRRFAPPSPTPETSGRILADARRQYEREWAMELESVEEARASATDVGTGIHAVAAQEPETLNVQFKKQGRDGLGRHGSHHACGSLIAHPYIGKNGSKPIPKGIGRWRILGRPPARILKKQQQPDVAKVFGLARKQRRRRNLGRGLTWAEAKEKWMHWYHKNKRFNFDKVQMAESPRKEDVEAAFDERKTRLQRTSRSGRRQAPRSRDEAAEPSASS</sequence>
<proteinExistence type="inferred from homology"/>
<dbReference type="SUPFAM" id="SSF52540">
    <property type="entry name" value="P-loop containing nucleoside triphosphate hydrolases"/>
    <property type="match status" value="1"/>
</dbReference>
<dbReference type="InterPro" id="IPR030393">
    <property type="entry name" value="G_ENGB_dom"/>
</dbReference>
<accession>A0A7S0B4A4</accession>
<protein>
    <recommendedName>
        <fullName evidence="11">EngB-type G domain-containing protein</fullName>
    </recommendedName>
</protein>